<keyword evidence="1" id="KW-0812">Transmembrane</keyword>
<dbReference type="OrthoDB" id="10416489at2759"/>
<protein>
    <submittedName>
        <fullName evidence="3">Multicopy membrane protein</fullName>
    </submittedName>
</protein>
<name>S9PX78_SCHOY</name>
<feature type="transmembrane region" description="Helical" evidence="1">
    <location>
        <begin position="353"/>
        <end position="372"/>
    </location>
</feature>
<feature type="chain" id="PRO_5004554940" evidence="2">
    <location>
        <begin position="19"/>
        <end position="467"/>
    </location>
</feature>
<sequence>MLFSSWIGAAYFVGSALATISYDPLVQGASSYKYQVPKQNPNTNPYYVQEESLAVFPFDEPLGGHAFVSGHFIDPIVENDTESAYVELLLKPNVSARAVFFRSIFYPDLFQGYKHAIDGFKDFEFLKNLSSGDWEPFHISPDSDVLYSKQQIYEPGMHFFVGFYDPTLDYKSSLPGESITSMSKQEVEPVIQIRYKSGDHKDTTQISRFFIFLSVISSCIGFYWAIRWFRNPQKVSFTQLLLLTWYIAFLFNHPIKQSVFSNKDLYKNHQDLTMSSIFFSYIFGDGIERPLFNSFSLASSFGMGYARRSSKKLIFLVILLTWLQMAFIICAPLVFPILSIFGSSKAKSLQVSWMLFNFGYIPSVFFIGYLITDRKSVLPGTSRVANIVKHMVFILLSTCVSLSIYMNSAASFDYISETLKIIYGVLYFCVAVGFLNEYEQMVNVDTLNNSQELSPLCDDDIKKVPLE</sequence>
<proteinExistence type="predicted"/>
<keyword evidence="4" id="KW-1185">Reference proteome</keyword>
<dbReference type="Proteomes" id="UP000016088">
    <property type="component" value="Unassembled WGS sequence"/>
</dbReference>
<feature type="transmembrane region" description="Helical" evidence="1">
    <location>
        <begin position="313"/>
        <end position="341"/>
    </location>
</feature>
<gene>
    <name evidence="3" type="ORF">SOCG_00345</name>
</gene>
<evidence type="ECO:0000256" key="1">
    <source>
        <dbReference type="SAM" id="Phobius"/>
    </source>
</evidence>
<keyword evidence="2" id="KW-0732">Signal</keyword>
<feature type="signal peptide" evidence="2">
    <location>
        <begin position="1"/>
        <end position="18"/>
    </location>
</feature>
<feature type="transmembrane region" description="Helical" evidence="1">
    <location>
        <begin position="418"/>
        <end position="435"/>
    </location>
</feature>
<keyword evidence="1" id="KW-0472">Membrane</keyword>
<dbReference type="AlphaFoldDB" id="S9PX78"/>
<dbReference type="EMBL" id="KE503207">
    <property type="protein sequence ID" value="EPX72582.1"/>
    <property type="molecule type" value="Genomic_DNA"/>
</dbReference>
<dbReference type="OMA" id="MAMTANE"/>
<accession>S9PX78</accession>
<dbReference type="GeneID" id="25029329"/>
<evidence type="ECO:0000313" key="4">
    <source>
        <dbReference type="Proteomes" id="UP000016088"/>
    </source>
</evidence>
<reference evidence="3 4" key="1">
    <citation type="journal article" date="2011" name="Science">
        <title>Comparative functional genomics of the fission yeasts.</title>
        <authorList>
            <person name="Rhind N."/>
            <person name="Chen Z."/>
            <person name="Yassour M."/>
            <person name="Thompson D.A."/>
            <person name="Haas B.J."/>
            <person name="Habib N."/>
            <person name="Wapinski I."/>
            <person name="Roy S."/>
            <person name="Lin M.F."/>
            <person name="Heiman D.I."/>
            <person name="Young S.K."/>
            <person name="Furuya K."/>
            <person name="Guo Y."/>
            <person name="Pidoux A."/>
            <person name="Chen H.M."/>
            <person name="Robbertse B."/>
            <person name="Goldberg J.M."/>
            <person name="Aoki K."/>
            <person name="Bayne E.H."/>
            <person name="Berlin A.M."/>
            <person name="Desjardins C.A."/>
            <person name="Dobbs E."/>
            <person name="Dukaj L."/>
            <person name="Fan L."/>
            <person name="FitzGerald M.G."/>
            <person name="French C."/>
            <person name="Gujja S."/>
            <person name="Hansen K."/>
            <person name="Keifenheim D."/>
            <person name="Levin J.Z."/>
            <person name="Mosher R.A."/>
            <person name="Mueller C.A."/>
            <person name="Pfiffner J."/>
            <person name="Priest M."/>
            <person name="Russ C."/>
            <person name="Smialowska A."/>
            <person name="Swoboda P."/>
            <person name="Sykes S.M."/>
            <person name="Vaughn M."/>
            <person name="Vengrova S."/>
            <person name="Yoder R."/>
            <person name="Zeng Q."/>
            <person name="Allshire R."/>
            <person name="Baulcombe D."/>
            <person name="Birren B.W."/>
            <person name="Brown W."/>
            <person name="Ekwall K."/>
            <person name="Kellis M."/>
            <person name="Leatherwood J."/>
            <person name="Levin H."/>
            <person name="Margalit H."/>
            <person name="Martienssen R."/>
            <person name="Nieduszynski C.A."/>
            <person name="Spatafora J.W."/>
            <person name="Friedman N."/>
            <person name="Dalgaard J.Z."/>
            <person name="Baumann P."/>
            <person name="Niki H."/>
            <person name="Regev A."/>
            <person name="Nusbaum C."/>
        </authorList>
    </citation>
    <scope>NUCLEOTIDE SEQUENCE [LARGE SCALE GENOMIC DNA]</scope>
    <source>
        <strain evidence="4">yFS286</strain>
    </source>
</reference>
<dbReference type="HOGENOM" id="CLU_600139_0_0_1"/>
<feature type="transmembrane region" description="Helical" evidence="1">
    <location>
        <begin position="235"/>
        <end position="252"/>
    </location>
</feature>
<organism evidence="3 4">
    <name type="scientific">Schizosaccharomyces octosporus (strain yFS286)</name>
    <name type="common">Fission yeast</name>
    <name type="synonym">Octosporomyces octosporus</name>
    <dbReference type="NCBI Taxonomy" id="483514"/>
    <lineage>
        <taxon>Eukaryota</taxon>
        <taxon>Fungi</taxon>
        <taxon>Dikarya</taxon>
        <taxon>Ascomycota</taxon>
        <taxon>Taphrinomycotina</taxon>
        <taxon>Schizosaccharomycetes</taxon>
        <taxon>Schizosaccharomycetales</taxon>
        <taxon>Schizosaccharomycetaceae</taxon>
        <taxon>Schizosaccharomyces</taxon>
    </lineage>
</organism>
<feature type="transmembrane region" description="Helical" evidence="1">
    <location>
        <begin position="384"/>
        <end position="406"/>
    </location>
</feature>
<dbReference type="VEuPathDB" id="FungiDB:SOCG_00345"/>
<feature type="transmembrane region" description="Helical" evidence="1">
    <location>
        <begin position="209"/>
        <end position="226"/>
    </location>
</feature>
<dbReference type="RefSeq" id="XP_013018219.1">
    <property type="nucleotide sequence ID" value="XM_013162765.1"/>
</dbReference>
<evidence type="ECO:0000256" key="2">
    <source>
        <dbReference type="SAM" id="SignalP"/>
    </source>
</evidence>
<keyword evidence="1" id="KW-1133">Transmembrane helix</keyword>
<evidence type="ECO:0000313" key="3">
    <source>
        <dbReference type="EMBL" id="EPX72582.1"/>
    </source>
</evidence>